<sequence length="206" mass="23608">MKLGNIFSDAQISALKSIATAPTDAEKYTSHVSEKAWEMLYDMAAGLGQKLSQKFWQTLDANIQTSQEVMVCMKGKKEVRIEPVMRQVCYAKHLGQMLKSGYSIAWVGKGATMVTWDNWKRIYSTLTAPLCSQAYDTPMSDAEYRRIKTARRKEQEFYDLARPIRSKKAGRCRISFEEANAQRIKSEKLMFECRVEARARKILEAL</sequence>
<name>A0AC61QRE5_9BACT</name>
<dbReference type="EMBL" id="SRZC01000007">
    <property type="protein sequence ID" value="TGX82809.1"/>
    <property type="molecule type" value="Genomic_DNA"/>
</dbReference>
<accession>A0AC61QRE5</accession>
<keyword evidence="2" id="KW-1185">Reference proteome</keyword>
<protein>
    <submittedName>
        <fullName evidence="1">Uncharacterized protein</fullName>
    </submittedName>
</protein>
<evidence type="ECO:0000313" key="1">
    <source>
        <dbReference type="EMBL" id="TGX82809.1"/>
    </source>
</evidence>
<comment type="caution">
    <text evidence="1">The sequence shown here is derived from an EMBL/GenBank/DDBJ whole genome shotgun (WGS) entry which is preliminary data.</text>
</comment>
<reference evidence="1" key="1">
    <citation type="submission" date="2019-04" db="EMBL/GenBank/DDBJ databases">
        <title>Microbes associate with the intestines of laboratory mice.</title>
        <authorList>
            <person name="Navarre W."/>
            <person name="Wong E."/>
            <person name="Huang K."/>
            <person name="Tropini C."/>
            <person name="Ng K."/>
            <person name="Yu B."/>
        </authorList>
    </citation>
    <scope>NUCLEOTIDE SEQUENCE</scope>
    <source>
        <strain evidence="1">NM73_A23</strain>
    </source>
</reference>
<gene>
    <name evidence="1" type="ORF">E5358_05585</name>
</gene>
<evidence type="ECO:0000313" key="2">
    <source>
        <dbReference type="Proteomes" id="UP000308886"/>
    </source>
</evidence>
<proteinExistence type="predicted"/>
<dbReference type="Proteomes" id="UP000308886">
    <property type="component" value="Unassembled WGS sequence"/>
</dbReference>
<organism evidence="1 2">
    <name type="scientific">Palleniella muris</name>
    <dbReference type="NCBI Taxonomy" id="3038145"/>
    <lineage>
        <taxon>Bacteria</taxon>
        <taxon>Pseudomonadati</taxon>
        <taxon>Bacteroidota</taxon>
        <taxon>Bacteroidia</taxon>
        <taxon>Bacteroidales</taxon>
        <taxon>Prevotellaceae</taxon>
        <taxon>Palleniella</taxon>
    </lineage>
</organism>